<keyword evidence="4" id="KW-1185">Reference proteome</keyword>
<dbReference type="AlphaFoldDB" id="A0A2Z3HLI0"/>
<evidence type="ECO:0000313" key="4">
    <source>
        <dbReference type="Proteomes" id="UP000247763"/>
    </source>
</evidence>
<name>A0A2Z3HLI0_9CAUL</name>
<dbReference type="Proteomes" id="UP000247763">
    <property type="component" value="Chromosome"/>
</dbReference>
<protein>
    <submittedName>
        <fullName evidence="3">Uncharacterized protein</fullName>
    </submittedName>
</protein>
<dbReference type="EMBL" id="CP029479">
    <property type="protein sequence ID" value="AWM76537.1"/>
    <property type="molecule type" value="Genomic_DNA"/>
</dbReference>
<dbReference type="RefSeq" id="WP_110449106.1">
    <property type="nucleotide sequence ID" value="NZ_CP029479.1"/>
</dbReference>
<sequence length="147" mass="15645">MNPKLILAAALTLGVAGAAFAQGQSASPASSPPASSPPEAAKAEAAKPERACFFNRDIRGFAAPDDKTLYLRVRSKEVFRLEMMGRCPDLDWESRIAIDSRGSSSICDPVDATVLVRGPVGIDRCPVRAITRLTPEEAAALPRKARP</sequence>
<reference evidence="4" key="1">
    <citation type="submission" date="2018-05" db="EMBL/GenBank/DDBJ databases">
        <title>Genome sequencing of Phenylobacterium sp. HYN0004.</title>
        <authorList>
            <person name="Yi H."/>
            <person name="Baek C."/>
        </authorList>
    </citation>
    <scope>NUCLEOTIDE SEQUENCE [LARGE SCALE GENOMIC DNA]</scope>
    <source>
        <strain evidence="4">HYN0004</strain>
    </source>
</reference>
<feature type="region of interest" description="Disordered" evidence="1">
    <location>
        <begin position="24"/>
        <end position="47"/>
    </location>
</feature>
<proteinExistence type="predicted"/>
<dbReference type="OrthoDB" id="7210721at2"/>
<dbReference type="KEGG" id="phb:HYN04_01400"/>
<dbReference type="InterPro" id="IPR045500">
    <property type="entry name" value="DUF6491"/>
</dbReference>
<organism evidence="3 4">
    <name type="scientific">Phenylobacterium parvum</name>
    <dbReference type="NCBI Taxonomy" id="2201350"/>
    <lineage>
        <taxon>Bacteria</taxon>
        <taxon>Pseudomonadati</taxon>
        <taxon>Pseudomonadota</taxon>
        <taxon>Alphaproteobacteria</taxon>
        <taxon>Caulobacterales</taxon>
        <taxon>Caulobacteraceae</taxon>
        <taxon>Phenylobacterium</taxon>
    </lineage>
</organism>
<evidence type="ECO:0000256" key="1">
    <source>
        <dbReference type="SAM" id="MobiDB-lite"/>
    </source>
</evidence>
<feature type="chain" id="PRO_5016310146" evidence="2">
    <location>
        <begin position="22"/>
        <end position="147"/>
    </location>
</feature>
<dbReference type="Pfam" id="PF20101">
    <property type="entry name" value="DUF6491"/>
    <property type="match status" value="1"/>
</dbReference>
<evidence type="ECO:0000256" key="2">
    <source>
        <dbReference type="SAM" id="SignalP"/>
    </source>
</evidence>
<keyword evidence="2" id="KW-0732">Signal</keyword>
<gene>
    <name evidence="3" type="ORF">HYN04_01400</name>
</gene>
<accession>A0A2Z3HLI0</accession>
<feature type="signal peptide" evidence="2">
    <location>
        <begin position="1"/>
        <end position="21"/>
    </location>
</feature>
<evidence type="ECO:0000313" key="3">
    <source>
        <dbReference type="EMBL" id="AWM76537.1"/>
    </source>
</evidence>